<keyword evidence="3 6" id="KW-1133">Transmembrane helix</keyword>
<dbReference type="AlphaFoldDB" id="J6ELJ3"/>
<feature type="transmembrane region" description="Helical" evidence="6">
    <location>
        <begin position="470"/>
        <end position="487"/>
    </location>
</feature>
<dbReference type="VEuPathDB" id="FungiDB:A1Q1_06466"/>
<feature type="transmembrane region" description="Helical" evidence="6">
    <location>
        <begin position="411"/>
        <end position="432"/>
    </location>
</feature>
<evidence type="ECO:0000256" key="2">
    <source>
        <dbReference type="ARBA" id="ARBA00022692"/>
    </source>
</evidence>
<organism evidence="7 8">
    <name type="scientific">Trichosporon asahii var. asahii (strain ATCC 90039 / CBS 2479 / JCM 2466 / KCTC 7840 / NBRC 103889/ NCYC 2677 / UAMH 7654)</name>
    <name type="common">Yeast</name>
    <dbReference type="NCBI Taxonomy" id="1186058"/>
    <lineage>
        <taxon>Eukaryota</taxon>
        <taxon>Fungi</taxon>
        <taxon>Dikarya</taxon>
        <taxon>Basidiomycota</taxon>
        <taxon>Agaricomycotina</taxon>
        <taxon>Tremellomycetes</taxon>
        <taxon>Trichosporonales</taxon>
        <taxon>Trichosporonaceae</taxon>
        <taxon>Trichosporon</taxon>
    </lineage>
</organism>
<feature type="transmembrane region" description="Helical" evidence="6">
    <location>
        <begin position="137"/>
        <end position="159"/>
    </location>
</feature>
<dbReference type="GO" id="GO:0015179">
    <property type="term" value="F:L-amino acid transmembrane transporter activity"/>
    <property type="evidence" value="ECO:0007669"/>
    <property type="project" value="TreeGrafter"/>
</dbReference>
<dbReference type="InterPro" id="IPR050598">
    <property type="entry name" value="AminoAcid_Transporter"/>
</dbReference>
<dbReference type="FunFam" id="1.20.1740.10:FF:000042">
    <property type="entry name" value="Similar to amino acid transporter"/>
    <property type="match status" value="1"/>
</dbReference>
<gene>
    <name evidence="7" type="ORF">A1Q1_06466</name>
</gene>
<evidence type="ECO:0000313" key="8">
    <source>
        <dbReference type="Proteomes" id="UP000002748"/>
    </source>
</evidence>
<feature type="transmembrane region" description="Helical" evidence="6">
    <location>
        <begin position="288"/>
        <end position="309"/>
    </location>
</feature>
<dbReference type="PANTHER" id="PTHR11785:SF512">
    <property type="entry name" value="SOBREMESA, ISOFORM B"/>
    <property type="match status" value="1"/>
</dbReference>
<reference evidence="7 8" key="1">
    <citation type="journal article" date="2012" name="Eukaryot. Cell">
        <title>Draft genome sequence of CBS 2479, the standard type strain of Trichosporon asahii.</title>
        <authorList>
            <person name="Yang R.Y."/>
            <person name="Li H.T."/>
            <person name="Zhu H."/>
            <person name="Zhou G.P."/>
            <person name="Wang M."/>
            <person name="Wang L."/>
        </authorList>
    </citation>
    <scope>NUCLEOTIDE SEQUENCE [LARGE SCALE GENOMIC DNA]</scope>
    <source>
        <strain evidence="8">ATCC 90039 / CBS 2479 / JCM 2466 / KCTC 7840 / NCYC 2677 / UAMH 7654</strain>
    </source>
</reference>
<dbReference type="OrthoDB" id="5982228at2759"/>
<dbReference type="KEGG" id="tasa:A1Q1_06466"/>
<evidence type="ECO:0000256" key="1">
    <source>
        <dbReference type="ARBA" id="ARBA00004141"/>
    </source>
</evidence>
<dbReference type="Gene3D" id="1.20.1740.10">
    <property type="entry name" value="Amino acid/polyamine transporter I"/>
    <property type="match status" value="1"/>
</dbReference>
<feature type="transmembrane region" description="Helical" evidence="6">
    <location>
        <begin position="80"/>
        <end position="103"/>
    </location>
</feature>
<dbReference type="RefSeq" id="XP_014177055.1">
    <property type="nucleotide sequence ID" value="XM_014321580.1"/>
</dbReference>
<evidence type="ECO:0000256" key="6">
    <source>
        <dbReference type="SAM" id="Phobius"/>
    </source>
</evidence>
<evidence type="ECO:0000313" key="7">
    <source>
        <dbReference type="EMBL" id="EJT45149.1"/>
    </source>
</evidence>
<dbReference type="Pfam" id="PF13520">
    <property type="entry name" value="AA_permease_2"/>
    <property type="match status" value="1"/>
</dbReference>
<evidence type="ECO:0000256" key="3">
    <source>
        <dbReference type="ARBA" id="ARBA00022989"/>
    </source>
</evidence>
<feature type="transmembrane region" description="Helical" evidence="6">
    <location>
        <begin position="444"/>
        <end position="464"/>
    </location>
</feature>
<feature type="transmembrane region" description="Helical" evidence="6">
    <location>
        <begin position="179"/>
        <end position="198"/>
    </location>
</feature>
<dbReference type="Proteomes" id="UP000002748">
    <property type="component" value="Unassembled WGS sequence"/>
</dbReference>
<keyword evidence="2 6" id="KW-0812">Transmembrane</keyword>
<evidence type="ECO:0000256" key="5">
    <source>
        <dbReference type="SAM" id="MobiDB-lite"/>
    </source>
</evidence>
<dbReference type="InterPro" id="IPR002293">
    <property type="entry name" value="AA/rel_permease1"/>
</dbReference>
<keyword evidence="4 6" id="KW-0472">Membrane</keyword>
<protein>
    <submittedName>
        <fullName evidence="7">L-methionine porter</fullName>
    </submittedName>
</protein>
<dbReference type="GeneID" id="25989978"/>
<accession>J6ELJ3</accession>
<dbReference type="HOGENOM" id="CLU_007946_3_6_1"/>
<feature type="region of interest" description="Disordered" evidence="5">
    <location>
        <begin position="1"/>
        <end position="26"/>
    </location>
</feature>
<dbReference type="EMBL" id="ALBS01000333">
    <property type="protein sequence ID" value="EJT45149.1"/>
    <property type="molecule type" value="Genomic_DNA"/>
</dbReference>
<feature type="transmembrane region" description="Helical" evidence="6">
    <location>
        <begin position="109"/>
        <end position="130"/>
    </location>
</feature>
<dbReference type="PANTHER" id="PTHR11785">
    <property type="entry name" value="AMINO ACID TRANSPORTER"/>
    <property type="match status" value="1"/>
</dbReference>
<comment type="subcellular location">
    <subcellularLocation>
        <location evidence="1">Membrane</location>
        <topology evidence="1">Multi-pass membrane protein</topology>
    </subcellularLocation>
</comment>
<feature type="transmembrane region" description="Helical" evidence="6">
    <location>
        <begin position="210"/>
        <end position="230"/>
    </location>
</feature>
<proteinExistence type="predicted"/>
<name>J6ELJ3_TRIAS</name>
<dbReference type="GO" id="GO:0016020">
    <property type="term" value="C:membrane"/>
    <property type="evidence" value="ECO:0007669"/>
    <property type="project" value="UniProtKB-SubCell"/>
</dbReference>
<sequence length="567" mass="60488">MSPGYPSESSSATRLSSSSPPASLRALELEQGPATGSPLALRRTATLQSISGFEFEHALLPLSLSGDEPQHDGEHKHVGLLHASVGSVGASLLVWLVSGALAWTGASSFAELGCAIPLSGGAQAYLAYSFGPMASYLFTWSAVSALKPGSAAIIALIFGEYVNRMIWHAFWADGSPPEWTFKVTAVFAIIAISGLNLISPSSGTHSQVVFTAVKIGALLFVAILGLLQLVRNGPGPAFQGDVFAGSSSSLSSYAIALYSGLWAFDGWDQCSFVAGEMTNPTRDLPLGLHLSMTIVVSLFLAANVAYFIALDPGVVAASNTVALDFGRATIGPIGAAVFSALVAISCFGALNGSFYTTARLIFAAGRDHFLPSVFSRVDPKRKTPDNALFLNAGLTVLYVVFGGGFRTLLNFFSVTSWTWYLTTVIGLLYLRVKEPHLERPYKTWITTPITFCIVAMFLLLMPIFAAPWEALAAFLFMGVGVPMYYLTAHSRAAKVGSAYVDPGAVAGGTSGFKATARTAWTTFVEDVSGIMPARLRTLLRLRPAHQAYSEVQYGMLEDHEMSERDRR</sequence>
<feature type="transmembrane region" description="Helical" evidence="6">
    <location>
        <begin position="329"/>
        <end position="350"/>
    </location>
</feature>
<comment type="caution">
    <text evidence="7">The sequence shown here is derived from an EMBL/GenBank/DDBJ whole genome shotgun (WGS) entry which is preliminary data.</text>
</comment>
<feature type="transmembrane region" description="Helical" evidence="6">
    <location>
        <begin position="386"/>
        <end position="405"/>
    </location>
</feature>
<evidence type="ECO:0000256" key="4">
    <source>
        <dbReference type="ARBA" id="ARBA00023136"/>
    </source>
</evidence>